<dbReference type="SUPFAM" id="SSF54637">
    <property type="entry name" value="Thioesterase/thiol ester dehydrase-isomerase"/>
    <property type="match status" value="1"/>
</dbReference>
<reference evidence="3 4" key="1">
    <citation type="submission" date="2018-10" db="EMBL/GenBank/DDBJ databases">
        <title>Oceanobacillus sp. YLB-02 draft genome.</title>
        <authorList>
            <person name="Yu L."/>
        </authorList>
    </citation>
    <scope>NUCLEOTIDE SEQUENCE [LARGE SCALE GENOMIC DNA]</scope>
    <source>
        <strain evidence="3 4">YLB-02</strain>
    </source>
</reference>
<dbReference type="OrthoDB" id="328435at2"/>
<keyword evidence="4" id="KW-1185">Reference proteome</keyword>
<gene>
    <name evidence="3" type="ORF">D8M04_07125</name>
</gene>
<dbReference type="InterPro" id="IPR006683">
    <property type="entry name" value="Thioestr_dom"/>
</dbReference>
<feature type="domain" description="Thioesterase" evidence="2">
    <location>
        <begin position="58"/>
        <end position="131"/>
    </location>
</feature>
<evidence type="ECO:0000259" key="2">
    <source>
        <dbReference type="Pfam" id="PF03061"/>
    </source>
</evidence>
<dbReference type="NCBIfam" id="TIGR00369">
    <property type="entry name" value="unchar_dom_1"/>
    <property type="match status" value="1"/>
</dbReference>
<name>A0A498DG93_9BACI</name>
<dbReference type="Proteomes" id="UP000270219">
    <property type="component" value="Unassembled WGS sequence"/>
</dbReference>
<organism evidence="3 4">
    <name type="scientific">Oceanobacillus piezotolerans</name>
    <dbReference type="NCBI Taxonomy" id="2448030"/>
    <lineage>
        <taxon>Bacteria</taxon>
        <taxon>Bacillati</taxon>
        <taxon>Bacillota</taxon>
        <taxon>Bacilli</taxon>
        <taxon>Bacillales</taxon>
        <taxon>Bacillaceae</taxon>
        <taxon>Oceanobacillus</taxon>
    </lineage>
</organism>
<dbReference type="Gene3D" id="3.10.129.10">
    <property type="entry name" value="Hotdog Thioesterase"/>
    <property type="match status" value="1"/>
</dbReference>
<evidence type="ECO:0000313" key="4">
    <source>
        <dbReference type="Proteomes" id="UP000270219"/>
    </source>
</evidence>
<keyword evidence="1" id="KW-0378">Hydrolase</keyword>
<dbReference type="RefSeq" id="WP_121522212.1">
    <property type="nucleotide sequence ID" value="NZ_RCHR01000002.1"/>
</dbReference>
<dbReference type="CDD" id="cd03443">
    <property type="entry name" value="PaaI_thioesterase"/>
    <property type="match status" value="1"/>
</dbReference>
<dbReference type="AlphaFoldDB" id="A0A498DG93"/>
<dbReference type="InterPro" id="IPR029069">
    <property type="entry name" value="HotDog_dom_sf"/>
</dbReference>
<comment type="caution">
    <text evidence="3">The sequence shown here is derived from an EMBL/GenBank/DDBJ whole genome shotgun (WGS) entry which is preliminary data.</text>
</comment>
<sequence>MEKKKFMELMEKAYDTYDFKPESIFMFKALQLNFDYNEEERTCTISCPITDIILNPSGIVHGGIYAFIADSAMGHLNFHLKDAPYITLELKTSYFKATAKGEIRATARYIKEGYKVSFMECDVVNENGEMLCKTTGTFYRYEKK</sequence>
<dbReference type="EMBL" id="RCHR01000002">
    <property type="protein sequence ID" value="RLL46961.1"/>
    <property type="molecule type" value="Genomic_DNA"/>
</dbReference>
<dbReference type="GO" id="GO:0016289">
    <property type="term" value="F:acyl-CoA hydrolase activity"/>
    <property type="evidence" value="ECO:0007669"/>
    <property type="project" value="UniProtKB-ARBA"/>
</dbReference>
<protein>
    <submittedName>
        <fullName evidence="3">PaaI family thioesterase</fullName>
    </submittedName>
</protein>
<evidence type="ECO:0000313" key="3">
    <source>
        <dbReference type="EMBL" id="RLL46961.1"/>
    </source>
</evidence>
<accession>A0A498DG93</accession>
<dbReference type="Pfam" id="PF03061">
    <property type="entry name" value="4HBT"/>
    <property type="match status" value="1"/>
</dbReference>
<evidence type="ECO:0000256" key="1">
    <source>
        <dbReference type="ARBA" id="ARBA00022801"/>
    </source>
</evidence>
<dbReference type="PANTHER" id="PTHR43240">
    <property type="entry name" value="1,4-DIHYDROXY-2-NAPHTHOYL-COA THIOESTERASE 1"/>
    <property type="match status" value="1"/>
</dbReference>
<proteinExistence type="predicted"/>
<dbReference type="InterPro" id="IPR003736">
    <property type="entry name" value="PAAI_dom"/>
</dbReference>